<comment type="caution">
    <text evidence="1">The sequence shown here is derived from an EMBL/GenBank/DDBJ whole genome shotgun (WGS) entry which is preliminary data.</text>
</comment>
<dbReference type="Proteomes" id="UP000637383">
    <property type="component" value="Unassembled WGS sequence"/>
</dbReference>
<name>A0ABR8KH30_9NOSO</name>
<accession>A0ABR8KH30</accession>
<sequence length="110" mass="12641">MSKRHQEIKIQQESRKIRINAAGTASRHTRGDLKITIVTKTSSSSRSNYFKASFIQDNFVTLGAIEVSDRIYTNSRTRKSGRAFTNATKVRKCAPNWSKSHFRVKVEKFF</sequence>
<reference evidence="1 2" key="1">
    <citation type="journal article" date="2020" name="ISME J.">
        <title>Comparative genomics reveals insights into cyanobacterial evolution and habitat adaptation.</title>
        <authorList>
            <person name="Chen M.Y."/>
            <person name="Teng W.K."/>
            <person name="Zhao L."/>
            <person name="Hu C.X."/>
            <person name="Zhou Y.K."/>
            <person name="Han B.P."/>
            <person name="Song L.R."/>
            <person name="Shu W.S."/>
        </authorList>
    </citation>
    <scope>NUCLEOTIDE SEQUENCE [LARGE SCALE GENOMIC DNA]</scope>
    <source>
        <strain evidence="1 2">FACHB-159</strain>
    </source>
</reference>
<dbReference type="EMBL" id="JACJTU010000044">
    <property type="protein sequence ID" value="MBD2738161.1"/>
    <property type="molecule type" value="Genomic_DNA"/>
</dbReference>
<protein>
    <submittedName>
        <fullName evidence="1">Uncharacterized protein</fullName>
    </submittedName>
</protein>
<evidence type="ECO:0000313" key="1">
    <source>
        <dbReference type="EMBL" id="MBD2738161.1"/>
    </source>
</evidence>
<keyword evidence="2" id="KW-1185">Reference proteome</keyword>
<gene>
    <name evidence="1" type="ORF">H6H03_30495</name>
</gene>
<evidence type="ECO:0000313" key="2">
    <source>
        <dbReference type="Proteomes" id="UP000637383"/>
    </source>
</evidence>
<organism evidence="1 2">
    <name type="scientific">Nostoc paludosum FACHB-159</name>
    <dbReference type="NCBI Taxonomy" id="2692908"/>
    <lineage>
        <taxon>Bacteria</taxon>
        <taxon>Bacillati</taxon>
        <taxon>Cyanobacteriota</taxon>
        <taxon>Cyanophyceae</taxon>
        <taxon>Nostocales</taxon>
        <taxon>Nostocaceae</taxon>
        <taxon>Nostoc</taxon>
    </lineage>
</organism>
<proteinExistence type="predicted"/>